<dbReference type="PANTHER" id="PTHR43179:SF7">
    <property type="entry name" value="RHAMNOSYLTRANSFERASE WBBL"/>
    <property type="match status" value="1"/>
</dbReference>
<dbReference type="EMBL" id="CP043329">
    <property type="protein sequence ID" value="QEK52210.1"/>
    <property type="molecule type" value="Genomic_DNA"/>
</dbReference>
<dbReference type="RefSeq" id="WP_149075029.1">
    <property type="nucleotide sequence ID" value="NZ_CP043329.1"/>
</dbReference>
<accession>A0A5C0VLZ0</accession>
<name>A0A5C0VLZ0_9SPHI</name>
<dbReference type="CDD" id="cd04186">
    <property type="entry name" value="GT_2_like_c"/>
    <property type="match status" value="1"/>
</dbReference>
<dbReference type="Proteomes" id="UP000323653">
    <property type="component" value="Chromosome"/>
</dbReference>
<proteinExistence type="predicted"/>
<protein>
    <submittedName>
        <fullName evidence="2">Glycosyltransferase family 2 protein</fullName>
    </submittedName>
</protein>
<evidence type="ECO:0000259" key="1">
    <source>
        <dbReference type="Pfam" id="PF00535"/>
    </source>
</evidence>
<reference evidence="2 3" key="1">
    <citation type="submission" date="2019-08" db="EMBL/GenBank/DDBJ databases">
        <title>Pedobacter sp. nov., isolated from Han river, South Korea.</title>
        <authorList>
            <person name="Lee D.-H."/>
            <person name="Kim Y.-S."/>
            <person name="Hwang E.-M."/>
            <person name="Le Tran T.C."/>
            <person name="Cha C.-J."/>
        </authorList>
    </citation>
    <scope>NUCLEOTIDE SEQUENCE [LARGE SCALE GENOMIC DNA]</scope>
    <source>
        <strain evidence="2 3">CJ43</strain>
    </source>
</reference>
<dbReference type="Pfam" id="PF00535">
    <property type="entry name" value="Glycos_transf_2"/>
    <property type="match status" value="1"/>
</dbReference>
<evidence type="ECO:0000313" key="3">
    <source>
        <dbReference type="Proteomes" id="UP000323653"/>
    </source>
</evidence>
<dbReference type="SUPFAM" id="SSF53448">
    <property type="entry name" value="Nucleotide-diphospho-sugar transferases"/>
    <property type="match status" value="1"/>
</dbReference>
<sequence>MECSIIIVNFNTKDFVSNCIRSIVEHTTDVVYEIIVVDNGSYDGSQEEIKTNFPQVQLIESEKNLGFGKANNLAAKFAKGDYLFFLNSDTLLLNNVIKFFLNYFRQNVYRKLGCIGCNLLGEDYKINGNGGQFPKISHLLKSRFYALRFKFFDKDIEKIFCDKIDYILGADIFMPHQIFKEVNGFDERFFMYFEESDLQLRVAQLGYAIEIIEGPRIIHLEGKSSYNSIRKMIMVQESAYKYYYKNRPFWEYYLLKLIGVLDSFLLLFKSSYTFKDFITYLKFNLQPKKK</sequence>
<keyword evidence="2" id="KW-0808">Transferase</keyword>
<gene>
    <name evidence="2" type="ORF">FYC62_11615</name>
</gene>
<dbReference type="AlphaFoldDB" id="A0A5C0VLZ0"/>
<organism evidence="2 3">
    <name type="scientific">Pedobacter aquae</name>
    <dbReference type="NCBI Taxonomy" id="2605747"/>
    <lineage>
        <taxon>Bacteria</taxon>
        <taxon>Pseudomonadati</taxon>
        <taxon>Bacteroidota</taxon>
        <taxon>Sphingobacteriia</taxon>
        <taxon>Sphingobacteriales</taxon>
        <taxon>Sphingobacteriaceae</taxon>
        <taxon>Pedobacter</taxon>
    </lineage>
</organism>
<feature type="domain" description="Glycosyltransferase 2-like" evidence="1">
    <location>
        <begin position="4"/>
        <end position="107"/>
    </location>
</feature>
<evidence type="ECO:0000313" key="2">
    <source>
        <dbReference type="EMBL" id="QEK52210.1"/>
    </source>
</evidence>
<dbReference type="GO" id="GO:0016740">
    <property type="term" value="F:transferase activity"/>
    <property type="evidence" value="ECO:0007669"/>
    <property type="project" value="UniProtKB-KW"/>
</dbReference>
<dbReference type="KEGG" id="pej:FYC62_11615"/>
<dbReference type="PANTHER" id="PTHR43179">
    <property type="entry name" value="RHAMNOSYLTRANSFERASE WBBL"/>
    <property type="match status" value="1"/>
</dbReference>
<dbReference type="InterPro" id="IPR029044">
    <property type="entry name" value="Nucleotide-diphossugar_trans"/>
</dbReference>
<dbReference type="Gene3D" id="3.90.550.10">
    <property type="entry name" value="Spore Coat Polysaccharide Biosynthesis Protein SpsA, Chain A"/>
    <property type="match status" value="1"/>
</dbReference>
<dbReference type="InterPro" id="IPR001173">
    <property type="entry name" value="Glyco_trans_2-like"/>
</dbReference>
<keyword evidence="3" id="KW-1185">Reference proteome</keyword>